<evidence type="ECO:0000256" key="4">
    <source>
        <dbReference type="ARBA" id="ARBA00022840"/>
    </source>
</evidence>
<dbReference type="Pfam" id="PF03288">
    <property type="entry name" value="Pox_D5"/>
    <property type="match status" value="1"/>
</dbReference>
<accession>A0AAW6E1X3</accession>
<dbReference type="InterPro" id="IPR014818">
    <property type="entry name" value="Phage/plasmid_primase_P4_C"/>
</dbReference>
<dbReference type="PANTHER" id="PTHR35372">
    <property type="entry name" value="ATP BINDING PROTEIN-RELATED"/>
    <property type="match status" value="1"/>
</dbReference>
<dbReference type="InterPro" id="IPR006500">
    <property type="entry name" value="Helicase_put_C_phage/plasmid"/>
</dbReference>
<dbReference type="GO" id="GO:0005524">
    <property type="term" value="F:ATP binding"/>
    <property type="evidence" value="ECO:0007669"/>
    <property type="project" value="UniProtKB-KW"/>
</dbReference>
<dbReference type="SMART" id="SM00885">
    <property type="entry name" value="D5_N"/>
    <property type="match status" value="1"/>
</dbReference>
<evidence type="ECO:0000259" key="5">
    <source>
        <dbReference type="PROSITE" id="PS51206"/>
    </source>
</evidence>
<dbReference type="Proteomes" id="UP001211421">
    <property type="component" value="Unassembled WGS sequence"/>
</dbReference>
<dbReference type="SUPFAM" id="SSF57783">
    <property type="entry name" value="Zinc beta-ribbon"/>
    <property type="match status" value="1"/>
</dbReference>
<dbReference type="NCBIfam" id="TIGR01613">
    <property type="entry name" value="primase_Cterm"/>
    <property type="match status" value="1"/>
</dbReference>
<sequence>MSATAFEQIKERLTCVEYARRIGLAINKPGDRCASPLRSSANNKSSFVVYDDYYYDHGDSKGGDVIDFCANCEFNGNRAEALHKLADLTGVTLNYQTDNWKSALDSRTKLVEKWHSQLRPEDIDYLHGRNINDQTINRLKIGYTGEGYRVELPDKIAEHYAANRICIPYFKNGYIASWNARATSDKQKVKYLKPPASDNSDRAVIWGMHTLNRTSSNLPLVICEGAFDALSYEQENYPILATMGGAFSKSNREQLPVVISAAKQFPYVLLSFDTDEPGKKFTLKLGKQLFSHRIPFKVAAIPPAFKDVSEYYSHGYPLADLVDNATPGVNELAKRLTDREELKQFCHEAARWVAKPELSDLFSAIRENISIYRPEMSSDYLNELRKSCFASPNEDIIAKYVAKRHNLRYLANVGFYEYSHGYWQALDDDVIGGYISRELGSYRTGSKLTSITKLLRTDCITQEQFNKQPLLSFINGTLDLRDLTFREHSPSDMLTVQFNFPYVPGTTSERWNKFIYDVSAGDAKRMSLLQEIAGYILYTDCSLQSCAFLLGEGSNGKSVYIETLQSIFPKDAQTTFELSGLVEDFKRIKLMNSLVNFGEETNTDVKGAESVFKQVVAGGAISGCFKHKDFVDFIPRTKFIFACNNIPHFKDFSYGLERRMLFVKFSRRFVDEPDPSKPNEMKADRTLKDKLLADKPAIFNWILEGYNRLRQTSSFTVTDDSEDLKQSFREVINPVSEFVSEEPYAEYFNDENTDYISNTKLYQFYRTWCEETGHHAKALSSFSREFKRLTEDKLIAVRNMKERGYQLKDSQQKVSIFNGDGFDELL</sequence>
<dbReference type="GO" id="GO:0016787">
    <property type="term" value="F:hydrolase activity"/>
    <property type="evidence" value="ECO:0007669"/>
    <property type="project" value="UniProtKB-KW"/>
</dbReference>
<name>A0AAW6E1X3_9FIRM</name>
<dbReference type="SUPFAM" id="SSF52540">
    <property type="entry name" value="P-loop containing nucleoside triphosphate hydrolases"/>
    <property type="match status" value="1"/>
</dbReference>
<dbReference type="InterPro" id="IPR027417">
    <property type="entry name" value="P-loop_NTPase"/>
</dbReference>
<organism evidence="6 7">
    <name type="scientific">Ruminococcus bicirculans</name>
    <name type="common">ex Wegman et al. 2014</name>
    <dbReference type="NCBI Taxonomy" id="1160721"/>
    <lineage>
        <taxon>Bacteria</taxon>
        <taxon>Bacillati</taxon>
        <taxon>Bacillota</taxon>
        <taxon>Clostridia</taxon>
        <taxon>Eubacteriales</taxon>
        <taxon>Oscillospiraceae</taxon>
        <taxon>Ruminococcus</taxon>
    </lineage>
</organism>
<dbReference type="RefSeq" id="WP_195552033.1">
    <property type="nucleotide sequence ID" value="NZ_JADMNX010000009.1"/>
</dbReference>
<dbReference type="InterPro" id="IPR004968">
    <property type="entry name" value="DNA_primase/NTPase_C"/>
</dbReference>
<reference evidence="6" key="1">
    <citation type="submission" date="2023-01" db="EMBL/GenBank/DDBJ databases">
        <title>Human gut microbiome strain richness.</title>
        <authorList>
            <person name="Chen-Liaw A."/>
        </authorList>
    </citation>
    <scope>NUCLEOTIDE SEQUENCE</scope>
    <source>
        <strain evidence="6">D59st1_B8_D59t2_181005</strain>
    </source>
</reference>
<keyword evidence="3" id="KW-0347">Helicase</keyword>
<keyword evidence="2" id="KW-0378">Hydrolase</keyword>
<dbReference type="InterPro" id="IPR036977">
    <property type="entry name" value="DNA_primase_Znf_CHC2"/>
</dbReference>
<dbReference type="GO" id="GO:0003677">
    <property type="term" value="F:DNA binding"/>
    <property type="evidence" value="ECO:0007669"/>
    <property type="project" value="InterPro"/>
</dbReference>
<dbReference type="PANTHER" id="PTHR35372:SF2">
    <property type="entry name" value="SF3 HELICASE DOMAIN-CONTAINING PROTEIN"/>
    <property type="match status" value="1"/>
</dbReference>
<dbReference type="InterPro" id="IPR014015">
    <property type="entry name" value="Helicase_SF3_DNA-vir"/>
</dbReference>
<dbReference type="GO" id="GO:0006260">
    <property type="term" value="P:DNA replication"/>
    <property type="evidence" value="ECO:0007669"/>
    <property type="project" value="InterPro"/>
</dbReference>
<dbReference type="Gene3D" id="3.90.580.10">
    <property type="entry name" value="Zinc finger, CHC2-type domain"/>
    <property type="match status" value="1"/>
</dbReference>
<dbReference type="PROSITE" id="PS51206">
    <property type="entry name" value="SF3_HELICASE_1"/>
    <property type="match status" value="1"/>
</dbReference>
<dbReference type="Pfam" id="PF08706">
    <property type="entry name" value="D5_N"/>
    <property type="match status" value="1"/>
</dbReference>
<dbReference type="EMBL" id="JAQMLS010000009">
    <property type="protein sequence ID" value="MDB8742836.1"/>
    <property type="molecule type" value="Genomic_DNA"/>
</dbReference>
<evidence type="ECO:0000313" key="7">
    <source>
        <dbReference type="Proteomes" id="UP001211421"/>
    </source>
</evidence>
<gene>
    <name evidence="6" type="ORF">PNV70_12265</name>
</gene>
<dbReference type="Pfam" id="PF13155">
    <property type="entry name" value="Toprim_2"/>
    <property type="match status" value="1"/>
</dbReference>
<proteinExistence type="predicted"/>
<evidence type="ECO:0000313" key="6">
    <source>
        <dbReference type="EMBL" id="MDB8742836.1"/>
    </source>
</evidence>
<evidence type="ECO:0000256" key="3">
    <source>
        <dbReference type="ARBA" id="ARBA00022806"/>
    </source>
</evidence>
<dbReference type="Pfam" id="PF19263">
    <property type="entry name" value="DUF5906"/>
    <property type="match status" value="1"/>
</dbReference>
<dbReference type="InterPro" id="IPR051620">
    <property type="entry name" value="ORF904-like_C"/>
</dbReference>
<dbReference type="SUPFAM" id="SSF56731">
    <property type="entry name" value="DNA primase core"/>
    <property type="match status" value="1"/>
</dbReference>
<keyword evidence="4" id="KW-0067">ATP-binding</keyword>
<dbReference type="InterPro" id="IPR045455">
    <property type="entry name" value="NrS-1_pol-like_helicase"/>
</dbReference>
<dbReference type="GO" id="GO:0008270">
    <property type="term" value="F:zinc ion binding"/>
    <property type="evidence" value="ECO:0007669"/>
    <property type="project" value="InterPro"/>
</dbReference>
<evidence type="ECO:0000256" key="2">
    <source>
        <dbReference type="ARBA" id="ARBA00022801"/>
    </source>
</evidence>
<feature type="domain" description="SF3 helicase" evidence="5">
    <location>
        <begin position="524"/>
        <end position="678"/>
    </location>
</feature>
<dbReference type="AlphaFoldDB" id="A0AAW6E1X3"/>
<comment type="caution">
    <text evidence="6">The sequence shown here is derived from an EMBL/GenBank/DDBJ whole genome shotgun (WGS) entry which is preliminary data.</text>
</comment>
<dbReference type="Gene3D" id="3.40.1360.10">
    <property type="match status" value="1"/>
</dbReference>
<protein>
    <submittedName>
        <fullName evidence="6">Phage/plasmid primase, P4 family</fullName>
    </submittedName>
</protein>
<dbReference type="Gene3D" id="3.40.50.300">
    <property type="entry name" value="P-loop containing nucleotide triphosphate hydrolases"/>
    <property type="match status" value="1"/>
</dbReference>
<evidence type="ECO:0000256" key="1">
    <source>
        <dbReference type="ARBA" id="ARBA00022741"/>
    </source>
</evidence>
<keyword evidence="1" id="KW-0547">Nucleotide-binding</keyword>
<dbReference type="GO" id="GO:0004386">
    <property type="term" value="F:helicase activity"/>
    <property type="evidence" value="ECO:0007669"/>
    <property type="project" value="UniProtKB-KW"/>
</dbReference>